<dbReference type="InterPro" id="IPR000595">
    <property type="entry name" value="cNMP-bd_dom"/>
</dbReference>
<dbReference type="Gene3D" id="1.10.3210.10">
    <property type="entry name" value="Hypothetical protein af1432"/>
    <property type="match status" value="1"/>
</dbReference>
<dbReference type="AlphaFoldDB" id="A0A3B0Z0K2"/>
<name>A0A3B0Z0K2_9ZZZZ</name>
<dbReference type="PROSITE" id="PS50042">
    <property type="entry name" value="CNMP_BINDING_3"/>
    <property type="match status" value="1"/>
</dbReference>
<organism evidence="3">
    <name type="scientific">hydrothermal vent metagenome</name>
    <dbReference type="NCBI Taxonomy" id="652676"/>
    <lineage>
        <taxon>unclassified sequences</taxon>
        <taxon>metagenomes</taxon>
        <taxon>ecological metagenomes</taxon>
    </lineage>
</organism>
<dbReference type="Pfam" id="PF08668">
    <property type="entry name" value="HDOD"/>
    <property type="match status" value="1"/>
</dbReference>
<reference evidence="3" key="1">
    <citation type="submission" date="2018-06" db="EMBL/GenBank/DDBJ databases">
        <authorList>
            <person name="Zhirakovskaya E."/>
        </authorList>
    </citation>
    <scope>NUCLEOTIDE SEQUENCE</scope>
</reference>
<protein>
    <recommendedName>
        <fullName evidence="4">HDOD domain-containing protein</fullName>
    </recommendedName>
</protein>
<dbReference type="EMBL" id="UOFQ01000054">
    <property type="protein sequence ID" value="VAW86845.1"/>
    <property type="molecule type" value="Genomic_DNA"/>
</dbReference>
<evidence type="ECO:0000259" key="2">
    <source>
        <dbReference type="PROSITE" id="PS51833"/>
    </source>
</evidence>
<proteinExistence type="predicted"/>
<gene>
    <name evidence="3" type="ORF">MNBD_GAMMA17-738</name>
</gene>
<dbReference type="InterPro" id="IPR052340">
    <property type="entry name" value="RNase_Y/CdgJ"/>
</dbReference>
<dbReference type="SUPFAM" id="SSF51206">
    <property type="entry name" value="cAMP-binding domain-like"/>
    <property type="match status" value="1"/>
</dbReference>
<dbReference type="InterPro" id="IPR013976">
    <property type="entry name" value="HDOD"/>
</dbReference>
<accession>A0A3B0Z0K2</accession>
<dbReference type="PANTHER" id="PTHR33525:SF3">
    <property type="entry name" value="RIBONUCLEASE Y"/>
    <property type="match status" value="1"/>
</dbReference>
<evidence type="ECO:0000313" key="3">
    <source>
        <dbReference type="EMBL" id="VAW86845.1"/>
    </source>
</evidence>
<sequence>MKTDKLVNPAIMGVFSPLDTLGAVELMRLSRDNYFETLLAGETIARHGSNEPWTFFLVSGDVSLEAPGRDDEVVSANTDKAKLPLNFTKPCQWTIRASSRVVVFRLSDGEVRKALGDAPPPDKIDGNIPLDEAALIEHLIADIERDSKASKLKIPSLPDIALQVQSAVKDKGSDVSEVARIVMADPPLAGRLLKVANSPMYRGKSAITTCQMAVSRMGLQVTRDLVIGCSLQQLFESDLPLLKKIMRKAWQRSTRLAALCAVISRHGRGLDEDRAMLAGLVYNIGALPVINYAAKYPELVEDETMLSQVIEKLSCEVGVQVLRRWDFNLDVIDVVRGSHDWYRDEGPKPDYCDVVVLAQLYSFIDTPQMERYPAIDEVPAFTKFSLGRLGPKMTLRVLETAQADIDAIEKVLQG</sequence>
<dbReference type="PROSITE" id="PS51833">
    <property type="entry name" value="HDOD"/>
    <property type="match status" value="1"/>
</dbReference>
<feature type="domain" description="HDOD" evidence="2">
    <location>
        <begin position="154"/>
        <end position="341"/>
    </location>
</feature>
<evidence type="ECO:0008006" key="4">
    <source>
        <dbReference type="Google" id="ProtNLM"/>
    </source>
</evidence>
<evidence type="ECO:0000259" key="1">
    <source>
        <dbReference type="PROSITE" id="PS50042"/>
    </source>
</evidence>
<dbReference type="SUPFAM" id="SSF109604">
    <property type="entry name" value="HD-domain/PDEase-like"/>
    <property type="match status" value="1"/>
</dbReference>
<dbReference type="InterPro" id="IPR018490">
    <property type="entry name" value="cNMP-bd_dom_sf"/>
</dbReference>
<dbReference type="PANTHER" id="PTHR33525">
    <property type="match status" value="1"/>
</dbReference>
<feature type="domain" description="Cyclic nucleotide-binding" evidence="1">
    <location>
        <begin position="14"/>
        <end position="116"/>
    </location>
</feature>